<proteinExistence type="predicted"/>
<dbReference type="RefSeq" id="WP_153017390.1">
    <property type="nucleotide sequence ID" value="NZ_CP063414.1"/>
</dbReference>
<organism evidence="2 3">
    <name type="scientific">Parageobacillus thermoglucosidasius</name>
    <name type="common">Geobacillus thermoglucosidasius</name>
    <dbReference type="NCBI Taxonomy" id="1426"/>
    <lineage>
        <taxon>Bacteria</taxon>
        <taxon>Bacillati</taxon>
        <taxon>Bacillota</taxon>
        <taxon>Bacilli</taxon>
        <taxon>Bacillales</taxon>
        <taxon>Anoxybacillaceae</taxon>
        <taxon>Parageobacillus</taxon>
    </lineage>
</organism>
<evidence type="ECO:0000256" key="1">
    <source>
        <dbReference type="SAM" id="Coils"/>
    </source>
</evidence>
<name>A0AB38QVJ4_PARTM</name>
<evidence type="ECO:0000313" key="3">
    <source>
        <dbReference type="Proteomes" id="UP001058458"/>
    </source>
</evidence>
<gene>
    <name evidence="2" type="ORF">IMI45_09645</name>
</gene>
<feature type="coiled-coil region" evidence="1">
    <location>
        <begin position="1"/>
        <end position="28"/>
    </location>
</feature>
<accession>A0AB38QVJ4</accession>
<protein>
    <submittedName>
        <fullName evidence="2">Uncharacterized protein</fullName>
    </submittedName>
</protein>
<dbReference type="Proteomes" id="UP001058458">
    <property type="component" value="Chromosome"/>
</dbReference>
<dbReference type="EMBL" id="CP063414">
    <property type="protein sequence ID" value="UOE74663.1"/>
    <property type="molecule type" value="Genomic_DNA"/>
</dbReference>
<dbReference type="AlphaFoldDB" id="A0AB38QVJ4"/>
<reference evidence="2" key="1">
    <citation type="submission" date="2020-10" db="EMBL/GenBank/DDBJ databases">
        <authorList>
            <person name="Delgado J.A."/>
            <person name="Gonzalez J.M."/>
        </authorList>
    </citation>
    <scope>NUCLEOTIDE SEQUENCE</scope>
    <source>
        <strain evidence="2">23.6</strain>
    </source>
</reference>
<sequence>MTKLQLEKESLQKELVAIQENYKTLIGMMGWSQKWLCLRWAYTKSKIPEGENGEIEKIEK</sequence>
<keyword evidence="1" id="KW-0175">Coiled coil</keyword>
<evidence type="ECO:0000313" key="2">
    <source>
        <dbReference type="EMBL" id="UOE74663.1"/>
    </source>
</evidence>